<proteinExistence type="predicted"/>
<comment type="caution">
    <text evidence="1">The sequence shown here is derived from an EMBL/GenBank/DDBJ whole genome shotgun (WGS) entry which is preliminary data.</text>
</comment>
<evidence type="ECO:0000313" key="1">
    <source>
        <dbReference type="EMBL" id="EFL44978.1"/>
    </source>
</evidence>
<evidence type="ECO:0000313" key="2">
    <source>
        <dbReference type="Proteomes" id="UP000003610"/>
    </source>
</evidence>
<sequence length="40" mass="4762">MENQIKNSNGKFGQEFIERLKQATTFEDLISWRTVDMENI</sequence>
<dbReference type="Proteomes" id="UP000003610">
    <property type="component" value="Unassembled WGS sequence"/>
</dbReference>
<organism evidence="1 2">
    <name type="scientific">Prevotella disiens FB035-09AN</name>
    <dbReference type="NCBI Taxonomy" id="866771"/>
    <lineage>
        <taxon>Bacteria</taxon>
        <taxon>Pseudomonadati</taxon>
        <taxon>Bacteroidota</taxon>
        <taxon>Bacteroidia</taxon>
        <taxon>Bacteroidales</taxon>
        <taxon>Prevotellaceae</taxon>
        <taxon>Prevotella</taxon>
    </lineage>
</organism>
<accession>E1KU77</accession>
<name>E1KU77_9BACT</name>
<gene>
    <name evidence="1" type="ORF">HMPREF9296_1010</name>
</gene>
<dbReference type="AlphaFoldDB" id="E1KU77"/>
<protein>
    <submittedName>
        <fullName evidence="1">Uncharacterized protein</fullName>
    </submittedName>
</protein>
<reference evidence="1 2" key="1">
    <citation type="submission" date="2010-08" db="EMBL/GenBank/DDBJ databases">
        <authorList>
            <person name="Durkin A.S."/>
            <person name="Madupu R."/>
            <person name="Torralba M."/>
            <person name="Gillis M."/>
            <person name="Methe B."/>
            <person name="Sutton G."/>
            <person name="Nelson K.E."/>
        </authorList>
    </citation>
    <scope>NUCLEOTIDE SEQUENCE [LARGE SCALE GENOMIC DNA]</scope>
    <source>
        <strain evidence="1 2">FB035-09AN</strain>
    </source>
</reference>
<dbReference type="EMBL" id="AEDO01000060">
    <property type="protein sequence ID" value="EFL44978.1"/>
    <property type="molecule type" value="Genomic_DNA"/>
</dbReference>